<protein>
    <submittedName>
        <fullName evidence="1">Uncharacterized protein</fullName>
    </submittedName>
</protein>
<evidence type="ECO:0000313" key="2">
    <source>
        <dbReference type="Proteomes" id="UP000018291"/>
    </source>
</evidence>
<keyword evidence="2" id="KW-1185">Reference proteome</keyword>
<dbReference type="AlphaFoldDB" id="R4Z4R2"/>
<gene>
    <name evidence="1" type="ORF">BN381_80215</name>
</gene>
<organism evidence="1 2">
    <name type="scientific">Candidatus Neomicrothrix parvicella RN1</name>
    <dbReference type="NCBI Taxonomy" id="1229780"/>
    <lineage>
        <taxon>Bacteria</taxon>
        <taxon>Bacillati</taxon>
        <taxon>Actinomycetota</taxon>
        <taxon>Acidimicrobiia</taxon>
        <taxon>Acidimicrobiales</taxon>
        <taxon>Microthrixaceae</taxon>
        <taxon>Candidatus Neomicrothrix</taxon>
    </lineage>
</organism>
<reference evidence="1 2" key="1">
    <citation type="journal article" date="2013" name="ISME J.">
        <title>Metabolic model for the filamentous 'Candidatus Microthrix parvicella' based on genomic and metagenomic analyses.</title>
        <authorList>
            <person name="Jon McIlroy S."/>
            <person name="Kristiansen R."/>
            <person name="Albertsen M."/>
            <person name="Michael Karst S."/>
            <person name="Rossetti S."/>
            <person name="Lund Nielsen J."/>
            <person name="Tandoi V."/>
            <person name="James Seviour R."/>
            <person name="Nielsen P.H."/>
        </authorList>
    </citation>
    <scope>NUCLEOTIDE SEQUENCE [LARGE SCALE GENOMIC DNA]</scope>
    <source>
        <strain evidence="1 2">RN1</strain>
    </source>
</reference>
<evidence type="ECO:0000313" key="1">
    <source>
        <dbReference type="EMBL" id="CCM65685.1"/>
    </source>
</evidence>
<comment type="caution">
    <text evidence="1">The sequence shown here is derived from an EMBL/GenBank/DDBJ whole genome shotgun (WGS) entry which is preliminary data.</text>
</comment>
<dbReference type="STRING" id="1229780.BN381_80215"/>
<accession>R4Z4R2</accession>
<dbReference type="HOGENOM" id="CLU_1944793_0_0_11"/>
<name>R4Z4R2_9ACTN</name>
<sequence length="129" mass="13792">MMGAMSTQLSLLDLISDQVGPAAGGDPRVAAARESLAQASLRRRQAEPAQRWVAVHLDAGTCELGRRRVAKAREVIAAARIRAEEVARNEADARQRAALSGVISLNNPANVADALQVPLRRPRRARPAA</sequence>
<proteinExistence type="predicted"/>
<dbReference type="Proteomes" id="UP000018291">
    <property type="component" value="Unassembled WGS sequence"/>
</dbReference>
<dbReference type="EMBL" id="CANL01000078">
    <property type="protein sequence ID" value="CCM65685.1"/>
    <property type="molecule type" value="Genomic_DNA"/>
</dbReference>